<proteinExistence type="predicted"/>
<dbReference type="SMART" id="SM01417">
    <property type="entry name" value="Solute_trans_a"/>
    <property type="match status" value="1"/>
</dbReference>
<feature type="region of interest" description="Disordered" evidence="5">
    <location>
        <begin position="386"/>
        <end position="459"/>
    </location>
</feature>
<dbReference type="AlphaFoldDB" id="A0AAJ0FUN9"/>
<evidence type="ECO:0000256" key="5">
    <source>
        <dbReference type="SAM" id="MobiDB-lite"/>
    </source>
</evidence>
<organism evidence="7 8">
    <name type="scientific">Conoideocrella luteorostrata</name>
    <dbReference type="NCBI Taxonomy" id="1105319"/>
    <lineage>
        <taxon>Eukaryota</taxon>
        <taxon>Fungi</taxon>
        <taxon>Dikarya</taxon>
        <taxon>Ascomycota</taxon>
        <taxon>Pezizomycotina</taxon>
        <taxon>Sordariomycetes</taxon>
        <taxon>Hypocreomycetidae</taxon>
        <taxon>Hypocreales</taxon>
        <taxon>Clavicipitaceae</taxon>
        <taxon>Conoideocrella</taxon>
    </lineage>
</organism>
<accession>A0AAJ0FUN9</accession>
<keyword evidence="3 6" id="KW-1133">Transmembrane helix</keyword>
<dbReference type="GO" id="GO:0016020">
    <property type="term" value="C:membrane"/>
    <property type="evidence" value="ECO:0007669"/>
    <property type="project" value="UniProtKB-SubCell"/>
</dbReference>
<feature type="transmembrane region" description="Helical" evidence="6">
    <location>
        <begin position="20"/>
        <end position="46"/>
    </location>
</feature>
<keyword evidence="8" id="KW-1185">Reference proteome</keyword>
<comment type="subcellular location">
    <subcellularLocation>
        <location evidence="1">Membrane</location>
        <topology evidence="1">Multi-pass membrane protein</topology>
    </subcellularLocation>
</comment>
<feature type="transmembrane region" description="Helical" evidence="6">
    <location>
        <begin position="135"/>
        <end position="156"/>
    </location>
</feature>
<evidence type="ECO:0000256" key="4">
    <source>
        <dbReference type="ARBA" id="ARBA00023136"/>
    </source>
</evidence>
<sequence>MVPVYAISSYLQIQWYWHAIYFQVLSDCYEAFAIASFFALLCHYVAPDLHSQKAFFRELHPVKQWVLPVNWFAKCCGGQRGIWRIPKSGLTWFNIIWIGVYHYCFIRVAMTVSAVVSQYFHRYCESSNSPVFGHIWIIVINALAVTVAMYCLIQFYVQLREALAEHKLFIKIVAIKLVVFLSFWQASAISVGTSTLKIVHPNEVLAWPDLKVGIPALLLCVEMAMFAILHLWAFPYAPYTSGAPRTFYPVPDADKASPSVENERYQPSGGFLGLLAIWDALNVWDFIKAFGRGMRWLFCGVKRRKEDISYKLNHSENLDMDNLPTNKESGSSYDRMRPGVAVSEPGRGQYRPPMQGYGHPEQQTPAYHPTGSRIDGVEERAGLMDHAQPNPENRLNSIPPPRPRRDPSPYEEPYQVAYQQPNPHGHYVPYDQPERRQQAPTDAQATIGQALWGPGPRQS</sequence>
<feature type="compositionally biased region" description="Polar residues" evidence="5">
    <location>
        <begin position="323"/>
        <end position="332"/>
    </location>
</feature>
<evidence type="ECO:0000313" key="7">
    <source>
        <dbReference type="EMBL" id="KAK2600029.1"/>
    </source>
</evidence>
<reference evidence="7" key="1">
    <citation type="submission" date="2023-06" db="EMBL/GenBank/DDBJ databases">
        <title>Conoideocrella luteorostrata (Hypocreales: Clavicipitaceae), a potential biocontrol fungus for elongate hemlock scale in United States Christmas tree production areas.</title>
        <authorList>
            <person name="Barrett H."/>
            <person name="Lovett B."/>
            <person name="Macias A.M."/>
            <person name="Stajich J.E."/>
            <person name="Kasson M.T."/>
        </authorList>
    </citation>
    <scope>NUCLEOTIDE SEQUENCE</scope>
    <source>
        <strain evidence="7">ARSEF 14590</strain>
    </source>
</reference>
<evidence type="ECO:0000256" key="2">
    <source>
        <dbReference type="ARBA" id="ARBA00022692"/>
    </source>
</evidence>
<feature type="transmembrane region" description="Helical" evidence="6">
    <location>
        <begin position="168"/>
        <end position="192"/>
    </location>
</feature>
<feature type="region of interest" description="Disordered" evidence="5">
    <location>
        <begin position="317"/>
        <end position="373"/>
    </location>
</feature>
<evidence type="ECO:0000256" key="1">
    <source>
        <dbReference type="ARBA" id="ARBA00004141"/>
    </source>
</evidence>
<feature type="transmembrane region" description="Helical" evidence="6">
    <location>
        <begin position="90"/>
        <end position="115"/>
    </location>
</feature>
<keyword evidence="2 6" id="KW-0812">Transmembrane</keyword>
<protein>
    <recommendedName>
        <fullName evidence="9">DUF300-domain-containing protein</fullName>
    </recommendedName>
</protein>
<name>A0AAJ0FUN9_9HYPO</name>
<evidence type="ECO:0000256" key="3">
    <source>
        <dbReference type="ARBA" id="ARBA00022989"/>
    </source>
</evidence>
<comment type="caution">
    <text evidence="7">The sequence shown here is derived from an EMBL/GenBank/DDBJ whole genome shotgun (WGS) entry which is preliminary data.</text>
</comment>
<evidence type="ECO:0000256" key="6">
    <source>
        <dbReference type="SAM" id="Phobius"/>
    </source>
</evidence>
<gene>
    <name evidence="7" type="ORF">QQS21_005263</name>
</gene>
<dbReference type="PANTHER" id="PTHR23423">
    <property type="entry name" value="ORGANIC SOLUTE TRANSPORTER-RELATED"/>
    <property type="match status" value="1"/>
</dbReference>
<evidence type="ECO:0008006" key="9">
    <source>
        <dbReference type="Google" id="ProtNLM"/>
    </source>
</evidence>
<keyword evidence="4 6" id="KW-0472">Membrane</keyword>
<evidence type="ECO:0000313" key="8">
    <source>
        <dbReference type="Proteomes" id="UP001251528"/>
    </source>
</evidence>
<feature type="transmembrane region" description="Helical" evidence="6">
    <location>
        <begin position="212"/>
        <end position="234"/>
    </location>
</feature>
<dbReference type="Proteomes" id="UP001251528">
    <property type="component" value="Unassembled WGS sequence"/>
</dbReference>
<dbReference type="Pfam" id="PF03619">
    <property type="entry name" value="Solute_trans_a"/>
    <property type="match status" value="1"/>
</dbReference>
<dbReference type="InterPro" id="IPR005178">
    <property type="entry name" value="Ostalpha/TMEM184C"/>
</dbReference>
<feature type="compositionally biased region" description="Polar residues" evidence="5">
    <location>
        <begin position="438"/>
        <end position="447"/>
    </location>
</feature>
<dbReference type="EMBL" id="JASWJB010000085">
    <property type="protein sequence ID" value="KAK2600029.1"/>
    <property type="molecule type" value="Genomic_DNA"/>
</dbReference>